<dbReference type="OrthoDB" id="9981319at2759"/>
<evidence type="ECO:0000313" key="3">
    <source>
        <dbReference type="Proteomes" id="UP000011761"/>
    </source>
</evidence>
<feature type="domain" description="Tautomerase cis-CaaD-like" evidence="1">
    <location>
        <begin position="1"/>
        <end position="96"/>
    </location>
</feature>
<organism evidence="2 3">
    <name type="scientific">Baudoinia panamericana (strain UAMH 10762)</name>
    <name type="common">Angels' share fungus</name>
    <name type="synonym">Baudoinia compniacensis (strain UAMH 10762)</name>
    <dbReference type="NCBI Taxonomy" id="717646"/>
    <lineage>
        <taxon>Eukaryota</taxon>
        <taxon>Fungi</taxon>
        <taxon>Dikarya</taxon>
        <taxon>Ascomycota</taxon>
        <taxon>Pezizomycotina</taxon>
        <taxon>Dothideomycetes</taxon>
        <taxon>Dothideomycetidae</taxon>
        <taxon>Mycosphaerellales</taxon>
        <taxon>Teratosphaeriaceae</taxon>
        <taxon>Baudoinia</taxon>
    </lineage>
</organism>
<dbReference type="AlphaFoldDB" id="M2M4S9"/>
<evidence type="ECO:0000313" key="2">
    <source>
        <dbReference type="EMBL" id="EMC91606.1"/>
    </source>
</evidence>
<evidence type="ECO:0000259" key="1">
    <source>
        <dbReference type="Pfam" id="PF14832"/>
    </source>
</evidence>
<dbReference type="KEGG" id="bcom:BAUCODRAFT_27894"/>
<dbReference type="Pfam" id="PF14832">
    <property type="entry name" value="Tautomerase_3"/>
    <property type="match status" value="1"/>
</dbReference>
<dbReference type="SUPFAM" id="SSF55331">
    <property type="entry name" value="Tautomerase/MIF"/>
    <property type="match status" value="1"/>
</dbReference>
<accession>M2M4S9</accession>
<dbReference type="eggNOG" id="ENOG502S7I7">
    <property type="taxonomic scope" value="Eukaryota"/>
</dbReference>
<dbReference type="InterPro" id="IPR014347">
    <property type="entry name" value="Tautomerase/MIF_sf"/>
</dbReference>
<keyword evidence="3" id="KW-1185">Reference proteome</keyword>
<proteinExistence type="predicted"/>
<gene>
    <name evidence="2" type="ORF">BAUCODRAFT_27894</name>
</gene>
<dbReference type="InterPro" id="IPR028116">
    <property type="entry name" value="Cis-CaaD-like"/>
</dbReference>
<dbReference type="GeneID" id="19110643"/>
<reference evidence="2 3" key="1">
    <citation type="journal article" date="2012" name="PLoS Pathog.">
        <title>Diverse lifestyles and strategies of plant pathogenesis encoded in the genomes of eighteen Dothideomycetes fungi.</title>
        <authorList>
            <person name="Ohm R.A."/>
            <person name="Feau N."/>
            <person name="Henrissat B."/>
            <person name="Schoch C.L."/>
            <person name="Horwitz B.A."/>
            <person name="Barry K.W."/>
            <person name="Condon B.J."/>
            <person name="Copeland A.C."/>
            <person name="Dhillon B."/>
            <person name="Glaser F."/>
            <person name="Hesse C.N."/>
            <person name="Kosti I."/>
            <person name="LaButti K."/>
            <person name="Lindquist E.A."/>
            <person name="Lucas S."/>
            <person name="Salamov A.A."/>
            <person name="Bradshaw R.E."/>
            <person name="Ciuffetti L."/>
            <person name="Hamelin R.C."/>
            <person name="Kema G.H.J."/>
            <person name="Lawrence C."/>
            <person name="Scott J.A."/>
            <person name="Spatafora J.W."/>
            <person name="Turgeon B.G."/>
            <person name="de Wit P.J.G.M."/>
            <person name="Zhong S."/>
            <person name="Goodwin S.B."/>
            <person name="Grigoriev I.V."/>
        </authorList>
    </citation>
    <scope>NUCLEOTIDE SEQUENCE [LARGE SCALE GENOMIC DNA]</scope>
    <source>
        <strain evidence="2 3">UAMH 10762</strain>
    </source>
</reference>
<dbReference type="OMA" id="PMYHFEL"/>
<dbReference type="HOGENOM" id="CLU_088298_1_0_1"/>
<name>M2M4S9_BAUPA</name>
<sequence length="198" mass="22157">MPIYNVQHHILLTPSQQDDLAAAITRIHSTKFSTPRMFVNVVFTDTSSTRTYIGGKQRKGNHIVANVRSGPSRTQDDWNEAAAQIAKAWDEIIGVGLPKVKRSDKEGVDTKLRSLIFLGGMIGGLEAGFVLPAAGQDVQWMHENWDAFQQKAREGDEEFAEMVQEVEERGLLGANGEAERDKRRQDRLEEMLGWGEHA</sequence>
<dbReference type="RefSeq" id="XP_007680839.1">
    <property type="nucleotide sequence ID" value="XM_007682649.1"/>
</dbReference>
<dbReference type="Gene3D" id="3.30.429.10">
    <property type="entry name" value="Macrophage Migration Inhibitory Factor"/>
    <property type="match status" value="1"/>
</dbReference>
<dbReference type="EMBL" id="KB445563">
    <property type="protein sequence ID" value="EMC91606.1"/>
    <property type="molecule type" value="Genomic_DNA"/>
</dbReference>
<dbReference type="Proteomes" id="UP000011761">
    <property type="component" value="Unassembled WGS sequence"/>
</dbReference>
<protein>
    <recommendedName>
        <fullName evidence="1">Tautomerase cis-CaaD-like domain-containing protein</fullName>
    </recommendedName>
</protein>